<feature type="region of interest" description="Disordered" evidence="1">
    <location>
        <begin position="198"/>
        <end position="217"/>
    </location>
</feature>
<evidence type="ECO:0000313" key="2">
    <source>
        <dbReference type="EMBL" id="KAK9764974.1"/>
    </source>
</evidence>
<dbReference type="EMBL" id="JASJQH010000334">
    <property type="protein sequence ID" value="KAK9764974.1"/>
    <property type="molecule type" value="Genomic_DNA"/>
</dbReference>
<dbReference type="Proteomes" id="UP001479436">
    <property type="component" value="Unassembled WGS sequence"/>
</dbReference>
<sequence length="217" mass="24836">MPPENSGTIEAHSRSFILGIAELPNLFQQKIFLLSRFSLRPSSLLRFFYNRPLLMDKPYWREEELRNWHISEPTFRVKSDTALEPYSLIHQRLFDDIMNDHVTVVVQDEDVQLPSLHSFYYLSVEPPMENQNPAPIELSKSKSLQKTPIFTLNNSRSSATIASPIASTLFGPASNPALWSFDNSKMLLFPEPDKVEEETVSLEKEIPSQDLDAQVAN</sequence>
<organism evidence="2 3">
    <name type="scientific">Basidiobolus ranarum</name>
    <dbReference type="NCBI Taxonomy" id="34480"/>
    <lineage>
        <taxon>Eukaryota</taxon>
        <taxon>Fungi</taxon>
        <taxon>Fungi incertae sedis</taxon>
        <taxon>Zoopagomycota</taxon>
        <taxon>Entomophthoromycotina</taxon>
        <taxon>Basidiobolomycetes</taxon>
        <taxon>Basidiobolales</taxon>
        <taxon>Basidiobolaceae</taxon>
        <taxon>Basidiobolus</taxon>
    </lineage>
</organism>
<protein>
    <submittedName>
        <fullName evidence="2">Uncharacterized protein</fullName>
    </submittedName>
</protein>
<comment type="caution">
    <text evidence="2">The sequence shown here is derived from an EMBL/GenBank/DDBJ whole genome shotgun (WGS) entry which is preliminary data.</text>
</comment>
<name>A0ABR2WTW1_9FUNG</name>
<evidence type="ECO:0000313" key="3">
    <source>
        <dbReference type="Proteomes" id="UP001479436"/>
    </source>
</evidence>
<gene>
    <name evidence="2" type="ORF">K7432_007069</name>
</gene>
<reference evidence="2 3" key="1">
    <citation type="submission" date="2023-04" db="EMBL/GenBank/DDBJ databases">
        <title>Genome of Basidiobolus ranarum AG-B5.</title>
        <authorList>
            <person name="Stajich J.E."/>
            <person name="Carter-House D."/>
            <person name="Gryganskyi A."/>
        </authorList>
    </citation>
    <scope>NUCLEOTIDE SEQUENCE [LARGE SCALE GENOMIC DNA]</scope>
    <source>
        <strain evidence="2 3">AG-B5</strain>
    </source>
</reference>
<keyword evidence="3" id="KW-1185">Reference proteome</keyword>
<accession>A0ABR2WTW1</accession>
<evidence type="ECO:0000256" key="1">
    <source>
        <dbReference type="SAM" id="MobiDB-lite"/>
    </source>
</evidence>
<proteinExistence type="predicted"/>